<feature type="compositionally biased region" description="Gly residues" evidence="1">
    <location>
        <begin position="1"/>
        <end position="13"/>
    </location>
</feature>
<feature type="compositionally biased region" description="Gly residues" evidence="1">
    <location>
        <begin position="33"/>
        <end position="43"/>
    </location>
</feature>
<name>A0AAV7MB01_PLEWA</name>
<evidence type="ECO:0000313" key="2">
    <source>
        <dbReference type="EMBL" id="KAJ1100359.1"/>
    </source>
</evidence>
<comment type="caution">
    <text evidence="2">The sequence shown here is derived from an EMBL/GenBank/DDBJ whole genome shotgun (WGS) entry which is preliminary data.</text>
</comment>
<accession>A0AAV7MB01</accession>
<feature type="region of interest" description="Disordered" evidence="1">
    <location>
        <begin position="1"/>
        <end position="98"/>
    </location>
</feature>
<evidence type="ECO:0000313" key="3">
    <source>
        <dbReference type="Proteomes" id="UP001066276"/>
    </source>
</evidence>
<reference evidence="2" key="1">
    <citation type="journal article" date="2022" name="bioRxiv">
        <title>Sequencing and chromosome-scale assembly of the giantPleurodeles waltlgenome.</title>
        <authorList>
            <person name="Brown T."/>
            <person name="Elewa A."/>
            <person name="Iarovenko S."/>
            <person name="Subramanian E."/>
            <person name="Araus A.J."/>
            <person name="Petzold A."/>
            <person name="Susuki M."/>
            <person name="Suzuki K.-i.T."/>
            <person name="Hayashi T."/>
            <person name="Toyoda A."/>
            <person name="Oliveira C."/>
            <person name="Osipova E."/>
            <person name="Leigh N.D."/>
            <person name="Simon A."/>
            <person name="Yun M.H."/>
        </authorList>
    </citation>
    <scope>NUCLEOTIDE SEQUENCE</scope>
    <source>
        <strain evidence="2">20211129_DDA</strain>
        <tissue evidence="2">Liver</tissue>
    </source>
</reference>
<evidence type="ECO:0000256" key="1">
    <source>
        <dbReference type="SAM" id="MobiDB-lite"/>
    </source>
</evidence>
<gene>
    <name evidence="2" type="ORF">NDU88_005445</name>
</gene>
<proteinExistence type="predicted"/>
<organism evidence="2 3">
    <name type="scientific">Pleurodeles waltl</name>
    <name type="common">Iberian ribbed newt</name>
    <dbReference type="NCBI Taxonomy" id="8319"/>
    <lineage>
        <taxon>Eukaryota</taxon>
        <taxon>Metazoa</taxon>
        <taxon>Chordata</taxon>
        <taxon>Craniata</taxon>
        <taxon>Vertebrata</taxon>
        <taxon>Euteleostomi</taxon>
        <taxon>Amphibia</taxon>
        <taxon>Batrachia</taxon>
        <taxon>Caudata</taxon>
        <taxon>Salamandroidea</taxon>
        <taxon>Salamandridae</taxon>
        <taxon>Pleurodelinae</taxon>
        <taxon>Pleurodeles</taxon>
    </lineage>
</organism>
<dbReference type="Proteomes" id="UP001066276">
    <property type="component" value="Chromosome 10"/>
</dbReference>
<protein>
    <submittedName>
        <fullName evidence="2">Uncharacterized protein</fullName>
    </submittedName>
</protein>
<keyword evidence="3" id="KW-1185">Reference proteome</keyword>
<dbReference type="AlphaFoldDB" id="A0AAV7MB01"/>
<sequence length="142" mass="14542">MGGGQGGRTGTGGHRPPLWEGDGQAEAQPERGTQGGLLAGTGGDTPRNGRSKLLGKCAGWRRRRATAGRSPDRWGRLPRTWRHPTPFHSGRTAGGAQAAGLLDLRSAGKGLRETAGPRVTVPGGVGSALLETTAEAGQAVHP</sequence>
<dbReference type="EMBL" id="JANPWB010000014">
    <property type="protein sequence ID" value="KAJ1100359.1"/>
    <property type="molecule type" value="Genomic_DNA"/>
</dbReference>